<keyword evidence="3" id="KW-1185">Reference proteome</keyword>
<reference evidence="2 3" key="1">
    <citation type="submission" date="2014-06" db="EMBL/GenBank/DDBJ databases">
        <authorList>
            <person name="Swart Estienne"/>
        </authorList>
    </citation>
    <scope>NUCLEOTIDE SEQUENCE [LARGE SCALE GENOMIC DNA]</scope>
    <source>
        <strain evidence="2 3">130c</strain>
    </source>
</reference>
<proteinExistence type="predicted"/>
<feature type="compositionally biased region" description="Polar residues" evidence="1">
    <location>
        <begin position="467"/>
        <end position="495"/>
    </location>
</feature>
<evidence type="ECO:0000313" key="2">
    <source>
        <dbReference type="EMBL" id="CDW76704.1"/>
    </source>
</evidence>
<gene>
    <name evidence="2" type="primary">Contig17558.g18676</name>
    <name evidence="2" type="ORF">STYLEM_5665</name>
</gene>
<sequence>MRSFKIDEDDNSQDNDTECHTDFLTATLNSLQYPTFTQQSKTYGSSSSKIEQQTQCFLEKFSQSQKFTNIIQNNPNDQQLKKKKNDDCYRWVQNVTYQYHSYRTVEHMIANSIQGFLIWVLKTQGSMYDEQIMPYLKDVQKCIKKPNGTEYSSEARRIIRGILNQNTRLFTNDICGRFTLNNSEEIKRYLSEQIIRFTRLRKETEEKEGKPIPPYTNDISLPCKTAERAEVLFDFEFTEDEDQEQYLKQILDNMSDDDLRVTDQQPQQQTNNPEDPSYFSNQSTASNQPASGKAQPLRGPNGKKVNTNYQYDKALNLFSFLEDIVDKMPQQSINKTHQDPLLFVKDLKDKDLIELLNSKEQQRFKGMMEFYSIFRDIIAHERMSDLHDKYGKMAKMATQLDEMCKQVNYVDEAMRFISTHMLRETSSFIKTPFIDNSQNQQLIFGTQQKVPGGGHVLSSGIKIFNNNPTSNDQITQQNSTIHKGGRQSNFNLNDSNKFKVRHQQR</sequence>
<feature type="region of interest" description="Disordered" evidence="1">
    <location>
        <begin position="261"/>
        <end position="305"/>
    </location>
</feature>
<feature type="compositionally biased region" description="Low complexity" evidence="1">
    <location>
        <begin position="262"/>
        <end position="275"/>
    </location>
</feature>
<dbReference type="InParanoid" id="A0A078A486"/>
<dbReference type="AlphaFoldDB" id="A0A078A486"/>
<dbReference type="EMBL" id="CCKQ01005461">
    <property type="protein sequence ID" value="CDW76704.1"/>
    <property type="molecule type" value="Genomic_DNA"/>
</dbReference>
<protein>
    <submittedName>
        <fullName evidence="2">Uncharacterized protein</fullName>
    </submittedName>
</protein>
<organism evidence="2 3">
    <name type="scientific">Stylonychia lemnae</name>
    <name type="common">Ciliate</name>
    <dbReference type="NCBI Taxonomy" id="5949"/>
    <lineage>
        <taxon>Eukaryota</taxon>
        <taxon>Sar</taxon>
        <taxon>Alveolata</taxon>
        <taxon>Ciliophora</taxon>
        <taxon>Intramacronucleata</taxon>
        <taxon>Spirotrichea</taxon>
        <taxon>Stichotrichia</taxon>
        <taxon>Sporadotrichida</taxon>
        <taxon>Oxytrichidae</taxon>
        <taxon>Stylonychinae</taxon>
        <taxon>Stylonychia</taxon>
    </lineage>
</organism>
<feature type="region of interest" description="Disordered" evidence="1">
    <location>
        <begin position="467"/>
        <end position="505"/>
    </location>
</feature>
<accession>A0A078A486</accession>
<feature type="compositionally biased region" description="Polar residues" evidence="1">
    <location>
        <begin position="278"/>
        <end position="290"/>
    </location>
</feature>
<name>A0A078A486_STYLE</name>
<evidence type="ECO:0000313" key="3">
    <source>
        <dbReference type="Proteomes" id="UP000039865"/>
    </source>
</evidence>
<evidence type="ECO:0000256" key="1">
    <source>
        <dbReference type="SAM" id="MobiDB-lite"/>
    </source>
</evidence>
<dbReference type="Proteomes" id="UP000039865">
    <property type="component" value="Unassembled WGS sequence"/>
</dbReference>